<gene>
    <name evidence="3" type="primary">Sgpp1</name>
    <name evidence="3" type="ORF">E2C01_036010</name>
</gene>
<keyword evidence="2" id="KW-1133">Transmembrane helix</keyword>
<dbReference type="AlphaFoldDB" id="A0A5B7FAU9"/>
<keyword evidence="2" id="KW-0472">Membrane</keyword>
<evidence type="ECO:0000313" key="3">
    <source>
        <dbReference type="EMBL" id="MPC42389.1"/>
    </source>
</evidence>
<evidence type="ECO:0000313" key="4">
    <source>
        <dbReference type="Proteomes" id="UP000324222"/>
    </source>
</evidence>
<reference evidence="3 4" key="1">
    <citation type="submission" date="2019-05" db="EMBL/GenBank/DDBJ databases">
        <title>Another draft genome of Portunus trituberculatus and its Hox gene families provides insights of decapod evolution.</title>
        <authorList>
            <person name="Jeong J.-H."/>
            <person name="Song I."/>
            <person name="Kim S."/>
            <person name="Choi T."/>
            <person name="Kim D."/>
            <person name="Ryu S."/>
            <person name="Kim W."/>
        </authorList>
    </citation>
    <scope>NUCLEOTIDE SEQUENCE [LARGE SCALE GENOMIC DNA]</scope>
    <source>
        <tissue evidence="3">Muscle</tissue>
    </source>
</reference>
<evidence type="ECO:0000256" key="2">
    <source>
        <dbReference type="SAM" id="Phobius"/>
    </source>
</evidence>
<evidence type="ECO:0000256" key="1">
    <source>
        <dbReference type="SAM" id="MobiDB-lite"/>
    </source>
</evidence>
<feature type="region of interest" description="Disordered" evidence="1">
    <location>
        <begin position="38"/>
        <end position="75"/>
    </location>
</feature>
<comment type="caution">
    <text evidence="3">The sequence shown here is derived from an EMBL/GenBank/DDBJ whole genome shotgun (WGS) entry which is preliminary data.</text>
</comment>
<accession>A0A5B7FAU9</accession>
<feature type="transmembrane region" description="Helical" evidence="2">
    <location>
        <begin position="165"/>
        <end position="184"/>
    </location>
</feature>
<protein>
    <submittedName>
        <fullName evidence="3">Sphingosine-1-phosphate phosphatase 1</fullName>
    </submittedName>
</protein>
<sequence>MCHGTEGVELNIYRDEKGREHLTKAEACEARSSERFVGQCGSRQRPRGKGKASADFHTKTHVRHGSSASDGEGGKGWMSLLLGENTGGTEGSMEEDNTLSESEPEDQEYIITNMSVCGTVWDSLGVCEGVNEFWYHLFFFATALGGELFYSVFFCFWAWNVDGAVLRRVIMVWMVTMYIGQLTMECLGRLRKVRLGWKNGGSMV</sequence>
<dbReference type="OrthoDB" id="301434at2759"/>
<name>A0A5B7FAU9_PORTR</name>
<keyword evidence="4" id="KW-1185">Reference proteome</keyword>
<keyword evidence="2" id="KW-0812">Transmembrane</keyword>
<organism evidence="3 4">
    <name type="scientific">Portunus trituberculatus</name>
    <name type="common">Swimming crab</name>
    <name type="synonym">Neptunus trituberculatus</name>
    <dbReference type="NCBI Taxonomy" id="210409"/>
    <lineage>
        <taxon>Eukaryota</taxon>
        <taxon>Metazoa</taxon>
        <taxon>Ecdysozoa</taxon>
        <taxon>Arthropoda</taxon>
        <taxon>Crustacea</taxon>
        <taxon>Multicrustacea</taxon>
        <taxon>Malacostraca</taxon>
        <taxon>Eumalacostraca</taxon>
        <taxon>Eucarida</taxon>
        <taxon>Decapoda</taxon>
        <taxon>Pleocyemata</taxon>
        <taxon>Brachyura</taxon>
        <taxon>Eubrachyura</taxon>
        <taxon>Portunoidea</taxon>
        <taxon>Portunidae</taxon>
        <taxon>Portuninae</taxon>
        <taxon>Portunus</taxon>
    </lineage>
</organism>
<dbReference type="Proteomes" id="UP000324222">
    <property type="component" value="Unassembled WGS sequence"/>
</dbReference>
<feature type="transmembrane region" description="Helical" evidence="2">
    <location>
        <begin position="133"/>
        <end position="159"/>
    </location>
</feature>
<proteinExistence type="predicted"/>
<dbReference type="EMBL" id="VSRR010005417">
    <property type="protein sequence ID" value="MPC42389.1"/>
    <property type="molecule type" value="Genomic_DNA"/>
</dbReference>